<reference evidence="5" key="2">
    <citation type="submission" date="2023-03" db="EMBL/GenBank/DDBJ databases">
        <authorList>
            <person name="Zhang Z."/>
        </authorList>
    </citation>
    <scope>NUCLEOTIDE SEQUENCE</scope>
    <source>
        <strain evidence="5">DSA</strain>
    </source>
</reference>
<evidence type="ECO:0000313" key="5">
    <source>
        <dbReference type="EMBL" id="MDO7788097.1"/>
    </source>
</evidence>
<dbReference type="InterPro" id="IPR036412">
    <property type="entry name" value="HAD-like_sf"/>
</dbReference>
<dbReference type="InterPro" id="IPR023214">
    <property type="entry name" value="HAD_sf"/>
</dbReference>
<dbReference type="SUPFAM" id="SSF56784">
    <property type="entry name" value="HAD-like"/>
    <property type="match status" value="1"/>
</dbReference>
<dbReference type="AlphaFoldDB" id="A0AAW7ZFF6"/>
<name>A0AAW7ZFF6_9FIRM</name>
<gene>
    <name evidence="5" type="ORF">P6N53_12765</name>
</gene>
<keyword evidence="2" id="KW-0479">Metal-binding</keyword>
<sequence length="212" mass="24622">MKYIFFVDFDGTITVKDTCDMLIEGNNNPKLQQINDLWERKQISTPECSRLLFKEMNLARDAIKVLVKDVEVDPYFATFLGLCKANDFSVTVLSDGYDMIIKGVLEKKKLEMPFYSNTLNYIDEFLAEFPYFNNRCGRCGTCKTELLKRLSHPGIKRVYIGDGMSDFCPASHCELVFAKGKLKDYCIKNDISFKPYDTFRDIIAWLQREECR</sequence>
<dbReference type="GO" id="GO:0016791">
    <property type="term" value="F:phosphatase activity"/>
    <property type="evidence" value="ECO:0007669"/>
    <property type="project" value="InterPro"/>
</dbReference>
<evidence type="ECO:0000256" key="4">
    <source>
        <dbReference type="ARBA" id="ARBA00022842"/>
    </source>
</evidence>
<keyword evidence="4" id="KW-0460">Magnesium</keyword>
<evidence type="ECO:0000256" key="1">
    <source>
        <dbReference type="ARBA" id="ARBA00001946"/>
    </source>
</evidence>
<proteinExistence type="predicted"/>
<dbReference type="Gene3D" id="3.90.1470.20">
    <property type="match status" value="1"/>
</dbReference>
<evidence type="ECO:0000256" key="3">
    <source>
        <dbReference type="ARBA" id="ARBA00022801"/>
    </source>
</evidence>
<keyword evidence="3 5" id="KW-0378">Hydrolase</keyword>
<dbReference type="EMBL" id="JARPTC010000019">
    <property type="protein sequence ID" value="MDO7788097.1"/>
    <property type="molecule type" value="Genomic_DNA"/>
</dbReference>
<dbReference type="NCBIfam" id="TIGR01488">
    <property type="entry name" value="HAD-SF-IB"/>
    <property type="match status" value="1"/>
</dbReference>
<dbReference type="EC" id="3.1.3.-" evidence="5"/>
<dbReference type="InterPro" id="IPR006384">
    <property type="entry name" value="HAD_hydro_PyrdxlP_Pase-like"/>
</dbReference>
<organism evidence="5 6">
    <name type="scientific">Desulforamulus aquiferis</name>
    <dbReference type="NCBI Taxonomy" id="1397668"/>
    <lineage>
        <taxon>Bacteria</taxon>
        <taxon>Bacillati</taxon>
        <taxon>Bacillota</taxon>
        <taxon>Clostridia</taxon>
        <taxon>Eubacteriales</taxon>
        <taxon>Peptococcaceae</taxon>
        <taxon>Desulforamulus</taxon>
    </lineage>
</organism>
<comment type="cofactor">
    <cofactor evidence="1">
        <name>Mg(2+)</name>
        <dbReference type="ChEBI" id="CHEBI:18420"/>
    </cofactor>
</comment>
<dbReference type="PANTHER" id="PTHR28181">
    <property type="entry name" value="UPF0655 PROTEIN YCR015C"/>
    <property type="match status" value="1"/>
</dbReference>
<dbReference type="NCBIfam" id="TIGR01489">
    <property type="entry name" value="DKMTPPase-SF"/>
    <property type="match status" value="1"/>
</dbReference>
<dbReference type="InterPro" id="IPR016965">
    <property type="entry name" value="Pase_PHOSPHO-typ"/>
</dbReference>
<accession>A0AAW7ZFF6</accession>
<keyword evidence="6" id="KW-1185">Reference proteome</keyword>
<reference evidence="5" key="1">
    <citation type="journal article" date="2023" name="J. Hazard. Mater.">
        <title>Anaerobic biodegradation of pyrene and benzo[a]pyrene by a new sulfate-reducing Desulforamulus aquiferis strain DSA.</title>
        <authorList>
            <person name="Zhang Z."/>
            <person name="Sun J."/>
            <person name="Gong X."/>
            <person name="Wang C."/>
            <person name="Wang H."/>
        </authorList>
    </citation>
    <scope>NUCLEOTIDE SEQUENCE</scope>
    <source>
        <strain evidence="5">DSA</strain>
    </source>
</reference>
<dbReference type="Proteomes" id="UP001172911">
    <property type="component" value="Unassembled WGS sequence"/>
</dbReference>
<comment type="caution">
    <text evidence="5">The sequence shown here is derived from an EMBL/GenBank/DDBJ whole genome shotgun (WGS) entry which is preliminary data.</text>
</comment>
<evidence type="ECO:0000313" key="6">
    <source>
        <dbReference type="Proteomes" id="UP001172911"/>
    </source>
</evidence>
<dbReference type="InterPro" id="IPR050849">
    <property type="entry name" value="HAD-like_hydrolase_phosphatase"/>
</dbReference>
<protein>
    <submittedName>
        <fullName evidence="5">MtnX-like HAD-IB family phosphatase</fullName>
        <ecNumber evidence="5">3.1.3.-</ecNumber>
    </submittedName>
</protein>
<evidence type="ECO:0000256" key="2">
    <source>
        <dbReference type="ARBA" id="ARBA00022723"/>
    </source>
</evidence>
<dbReference type="Pfam" id="PF06888">
    <property type="entry name" value="Put_Phosphatase"/>
    <property type="match status" value="1"/>
</dbReference>
<dbReference type="PANTHER" id="PTHR28181:SF2">
    <property type="entry name" value="PHOSPHORIC MONOESTER HYDROLASE"/>
    <property type="match status" value="1"/>
</dbReference>
<dbReference type="RefSeq" id="WP_304543714.1">
    <property type="nucleotide sequence ID" value="NZ_JARPTC010000019.1"/>
</dbReference>
<dbReference type="Gene3D" id="3.40.50.1000">
    <property type="entry name" value="HAD superfamily/HAD-like"/>
    <property type="match status" value="1"/>
</dbReference>
<dbReference type="GO" id="GO:0046872">
    <property type="term" value="F:metal ion binding"/>
    <property type="evidence" value="ECO:0007669"/>
    <property type="project" value="UniProtKB-KW"/>
</dbReference>